<evidence type="ECO:0000313" key="1">
    <source>
        <dbReference type="Proteomes" id="UP000189703"/>
    </source>
</evidence>
<organism evidence="1 2">
    <name type="scientific">Nelumbo nucifera</name>
    <name type="common">Sacred lotus</name>
    <dbReference type="NCBI Taxonomy" id="4432"/>
    <lineage>
        <taxon>Eukaryota</taxon>
        <taxon>Viridiplantae</taxon>
        <taxon>Streptophyta</taxon>
        <taxon>Embryophyta</taxon>
        <taxon>Tracheophyta</taxon>
        <taxon>Spermatophyta</taxon>
        <taxon>Magnoliopsida</taxon>
        <taxon>Proteales</taxon>
        <taxon>Nelumbonaceae</taxon>
        <taxon>Nelumbo</taxon>
    </lineage>
</organism>
<name>A0A1U8AKR6_NELNU</name>
<proteinExistence type="predicted"/>
<dbReference type="AlphaFoldDB" id="A0A1U8AKR6"/>
<dbReference type="STRING" id="4432.A0A1U8AKR6"/>
<dbReference type="RefSeq" id="XP_010268317.1">
    <property type="nucleotide sequence ID" value="XM_010270015.2"/>
</dbReference>
<dbReference type="Proteomes" id="UP000189703">
    <property type="component" value="Unplaced"/>
</dbReference>
<keyword evidence="1" id="KW-1185">Reference proteome</keyword>
<dbReference type="KEGG" id="nnu:104605296"/>
<dbReference type="PANTHER" id="PTHR35767">
    <property type="entry name" value="HAPLESS PROTEIN"/>
    <property type="match status" value="1"/>
</dbReference>
<gene>
    <name evidence="2" type="primary">LOC104605296</name>
</gene>
<evidence type="ECO:0000313" key="2">
    <source>
        <dbReference type="RefSeq" id="XP_010268317.1"/>
    </source>
</evidence>
<accession>A0A1U8AKR6</accession>
<protein>
    <submittedName>
        <fullName evidence="2">Uncharacterized protein LOC104605296</fullName>
    </submittedName>
</protein>
<sequence>MCSREQNALGFLNSSKQQIVTNDNVKLAMTKPFSIREYVFAARERNISHNWPFPDEYLQVCMKHGVNRVLPPFEAPDLVRNPSHREDVGLNCGQDKKTHVSFSEKYFPAIDEQKRSVKLESETYLDGAVSEVSKRVCLLSISASRYTNGENGQKFDLACHHVVPKVHSSSTSPSPTWHADQSLVEMPPNKRLRQKRKKHKGKPKKRLLVDIFATARPCILEELDRSHTTDWTTYPIVVPHAIDPGTIKYVMSVDEGKETMAITEQDCRPKLIKEFRKGKHPKDDNTGSINLSGKKRRTLKINFNGSMSKLRDRKTNSISTIERDQKPIKAESFVDEENESMISVELGCKSKLEMESWNLKHPKYDSAGNANFLGKKKTIIKIKLNGSKSKSQRGKVSGVRTVQNKDSCDQKQLYH</sequence>
<dbReference type="PANTHER" id="PTHR35767:SF11">
    <property type="match status" value="1"/>
</dbReference>
<dbReference type="OMA" id="NWPFHEK"/>
<dbReference type="OrthoDB" id="1929441at2759"/>
<dbReference type="GeneID" id="104605296"/>
<dbReference type="eggNOG" id="ENOG502S3MV">
    <property type="taxonomic scope" value="Eukaryota"/>
</dbReference>
<reference evidence="2" key="1">
    <citation type="submission" date="2025-08" db="UniProtKB">
        <authorList>
            <consortium name="RefSeq"/>
        </authorList>
    </citation>
    <scope>IDENTIFICATION</scope>
</reference>